<keyword evidence="2" id="KW-1185">Reference proteome</keyword>
<dbReference type="STRING" id="1314785.A0A165BDW1"/>
<dbReference type="AlphaFoldDB" id="A0A165BDW1"/>
<reference evidence="1 2" key="1">
    <citation type="journal article" date="2016" name="Mol. Biol. Evol.">
        <title>Comparative Genomics of Early-Diverging Mushroom-Forming Fungi Provides Insights into the Origins of Lignocellulose Decay Capabilities.</title>
        <authorList>
            <person name="Nagy L.G."/>
            <person name="Riley R."/>
            <person name="Tritt A."/>
            <person name="Adam C."/>
            <person name="Daum C."/>
            <person name="Floudas D."/>
            <person name="Sun H."/>
            <person name="Yadav J.S."/>
            <person name="Pangilinan J."/>
            <person name="Larsson K.H."/>
            <person name="Matsuura K."/>
            <person name="Barry K."/>
            <person name="Labutti K."/>
            <person name="Kuo R."/>
            <person name="Ohm R.A."/>
            <person name="Bhattacharya S.S."/>
            <person name="Shirouzu T."/>
            <person name="Yoshinaga Y."/>
            <person name="Martin F.M."/>
            <person name="Grigoriev I.V."/>
            <person name="Hibbett D.S."/>
        </authorList>
    </citation>
    <scope>NUCLEOTIDE SEQUENCE [LARGE SCALE GENOMIC DNA]</scope>
    <source>
        <strain evidence="1 2">93-53</strain>
    </source>
</reference>
<dbReference type="InParanoid" id="A0A165BDW1"/>
<protein>
    <submittedName>
        <fullName evidence="1">Uncharacterized protein</fullName>
    </submittedName>
</protein>
<organism evidence="1 2">
    <name type="scientific">Laetiporus sulphureus 93-53</name>
    <dbReference type="NCBI Taxonomy" id="1314785"/>
    <lineage>
        <taxon>Eukaryota</taxon>
        <taxon>Fungi</taxon>
        <taxon>Dikarya</taxon>
        <taxon>Basidiomycota</taxon>
        <taxon>Agaricomycotina</taxon>
        <taxon>Agaricomycetes</taxon>
        <taxon>Polyporales</taxon>
        <taxon>Laetiporus</taxon>
    </lineage>
</organism>
<dbReference type="OrthoDB" id="3256901at2759"/>
<gene>
    <name evidence="1" type="ORF">LAESUDRAFT_753004</name>
</gene>
<proteinExistence type="predicted"/>
<dbReference type="EMBL" id="KV427676">
    <property type="protein sequence ID" value="KZT00833.1"/>
    <property type="molecule type" value="Genomic_DNA"/>
</dbReference>
<sequence length="490" mass="55582">MPPNACNAALSEATQHRAPEDIGTEDYVYQWLQDIGAPVVSQDDLHRLYKGPFADVLLFVARHIRGRRETAVCRHQFQCASTSERKSAAPQACSSFSVTKRTKTRLDGAKLERRAAEDSLRNLLNDTYLSQREADRLQDDLQLTRGTNLLLRVLAQKESNRIARLVCISDMMMQLRKDISSRKSEKGRLHETGMRNTNRYFAPHIRADHTQDVLASFHSFHVRLSHLWISLQSSKQEGERSGEARLMKAISDAMNLHMSDERVILAHCSDRLKKQTRLRCSQNLRYHSLLPAFSEAPDDAELDKIQKRIMEKERKLQSLSDLSIALIHASSQSLQSLSTFSAGAAPILQQELQDKASAVQGYVDLLRHSVSKRTKVVAEHCARDPIKLGRGKSVNRILSEVQRSIELVHEKECFLRNATSIDPAVILPNNKDELAKRLETHKKRQAELNEQITLLLRHKLDKAHAGRPLEHDTERIAQEICLVGSMSGLR</sequence>
<dbReference type="RefSeq" id="XP_040758573.1">
    <property type="nucleotide sequence ID" value="XM_040911754.1"/>
</dbReference>
<name>A0A165BDW1_9APHY</name>
<dbReference type="GeneID" id="63828782"/>
<accession>A0A165BDW1</accession>
<evidence type="ECO:0000313" key="1">
    <source>
        <dbReference type="EMBL" id="KZT00833.1"/>
    </source>
</evidence>
<evidence type="ECO:0000313" key="2">
    <source>
        <dbReference type="Proteomes" id="UP000076871"/>
    </source>
</evidence>
<dbReference type="Proteomes" id="UP000076871">
    <property type="component" value="Unassembled WGS sequence"/>
</dbReference>